<protein>
    <submittedName>
        <fullName evidence="1">Uncharacterized protein L539</fullName>
    </submittedName>
</protein>
<organismHost>
    <name type="scientific">Acanthamoeba polyphaga</name>
    <name type="common">Amoeba</name>
    <dbReference type="NCBI Taxonomy" id="5757"/>
</organismHost>
<dbReference type="SMR" id="A0A0G2Y5S8"/>
<dbReference type="Pfam" id="PF14811">
    <property type="entry name" value="TPD"/>
    <property type="match status" value="1"/>
</dbReference>
<dbReference type="EMBL" id="KM982401">
    <property type="protein sequence ID" value="AKI79317.1"/>
    <property type="molecule type" value="Genomic_DNA"/>
</dbReference>
<accession>F8V682</accession>
<gene>
    <name evidence="1" type="primary">L539</name>
    <name evidence="1" type="ORF">MIMI_L539</name>
</gene>
<reference evidence="5 6" key="2">
    <citation type="submission" date="2014-10" db="EMBL/GenBank/DDBJ databases">
        <title>Pan-genome analysis of Brazilian lineage A amoebal mimiviruses.</title>
        <authorList>
            <person name="Assis F.L."/>
            <person name="Abrahao J.S."/>
            <person name="Kroon E.G."/>
            <person name="Dornas F.P."/>
            <person name="Andrade K.R."/>
            <person name="Borato P.V.M."/>
            <person name="Pilotto M.R."/>
            <person name="Benamar S."/>
            <person name="LaScola B."/>
            <person name="Colson P."/>
        </authorList>
    </citation>
    <scope>NUCLEOTIDE SEQUENCE [LARGE SCALE GENOMIC DNA]</scope>
    <source>
        <strain evidence="3 6">Amazonia</strain>
        <strain evidence="2 5">Oyster</strain>
    </source>
</reference>
<evidence type="ECO:0000313" key="5">
    <source>
        <dbReference type="Proteomes" id="UP000241474"/>
    </source>
</evidence>
<dbReference type="Proteomes" id="UP000240552">
    <property type="component" value="Segment"/>
</dbReference>
<sequence>MKKLVWNNYMVYNPNTIAQRMNFVKQHINYFFPMNESEKIILDNYAKKINISPHQLYSFGNMLRIQNDLNNSVSYKKKKESIKSSFSKEISNNHKNHDESIKNFIESTKIPANIVLKIIKNTPIYKEEDFDESDYIKNLKKSYYDHNKDVLNRSKKFEVCLENYLRNLGVDFKTETDIIREKLHKFTPDILLNKPIIIELNGKEYPISWIDAKNYTLIRMPFVLESLRKQSNKYNKAFGNGAFVFHYGLDSSINIPNTLILDGSKISNADNNYCL</sequence>
<dbReference type="Proteomes" id="UP000274448">
    <property type="component" value="Segment"/>
</dbReference>
<name>A0A0G2Y5S8_MIMIV</name>
<evidence type="ECO:0000313" key="3">
    <source>
        <dbReference type="EMBL" id="AKI81213.1"/>
    </source>
</evidence>
<dbReference type="InterPro" id="IPR029404">
    <property type="entry name" value="CDIN1"/>
</dbReference>
<dbReference type="EMBL" id="KM982403">
    <property type="protein sequence ID" value="AKI81213.1"/>
    <property type="molecule type" value="Genomic_DNA"/>
</dbReference>
<evidence type="ECO:0000313" key="6">
    <source>
        <dbReference type="Proteomes" id="UP000274448"/>
    </source>
</evidence>
<dbReference type="EMBL" id="JN036606">
    <property type="protein sequence ID" value="AEJ34786.1"/>
    <property type="molecule type" value="Genomic_DNA"/>
</dbReference>
<organism evidence="1 4">
    <name type="scientific">Acanthamoeba polyphaga mimivirus</name>
    <name type="common">APMV</name>
    <dbReference type="NCBI Taxonomy" id="212035"/>
    <lineage>
        <taxon>Viruses</taxon>
        <taxon>Varidnaviria</taxon>
        <taxon>Bamfordvirae</taxon>
        <taxon>Nucleocytoviricota</taxon>
        <taxon>Megaviricetes</taxon>
        <taxon>Imitervirales</taxon>
        <taxon>Mimiviridae</taxon>
        <taxon>Megamimivirinae</taxon>
        <taxon>Mimivirus</taxon>
        <taxon>Mimivirus bradfordmassiliense</taxon>
    </lineage>
</organism>
<dbReference type="Proteomes" id="UP000241474">
    <property type="component" value="Segment"/>
</dbReference>
<reference evidence="1 4" key="1">
    <citation type="journal article" date="2011" name="Proc. Natl. Acad. Sci. U.S.A.">
        <title>Mimivirus shows dramatic genome reduction after intraamoebal culture.</title>
        <authorList>
            <person name="Boyer M."/>
            <person name="Azza S."/>
            <person name="Barrassi L."/>
            <person name="Klose T."/>
            <person name="Campocasso A."/>
            <person name="Pagnier I."/>
            <person name="Fournous G."/>
            <person name="Borg A."/>
            <person name="Robert C."/>
            <person name="Zhang X."/>
            <person name="Desnues C."/>
            <person name="Henrissat B."/>
            <person name="Rossmann M.G."/>
            <person name="La Scola B."/>
            <person name="Raoult D."/>
        </authorList>
    </citation>
    <scope>NUCLEOTIDE SEQUENCE [LARGE SCALE GENOMIC DNA]</scope>
    <source>
        <strain evidence="1">M4</strain>
    </source>
</reference>
<evidence type="ECO:0000313" key="4">
    <source>
        <dbReference type="Proteomes" id="UP000240552"/>
    </source>
</evidence>
<evidence type="ECO:0000313" key="2">
    <source>
        <dbReference type="EMBL" id="AKI79317.1"/>
    </source>
</evidence>
<evidence type="ECO:0000313" key="1">
    <source>
        <dbReference type="EMBL" id="AEJ34786.1"/>
    </source>
</evidence>
<proteinExistence type="predicted"/>
<accession>A0A0G2Y5S8</accession>